<evidence type="ECO:0000256" key="3">
    <source>
        <dbReference type="ARBA" id="ARBA00023136"/>
    </source>
</evidence>
<dbReference type="NCBIfam" id="TIGR02520">
    <property type="entry name" value="pilus_B_mal_scr"/>
    <property type="match status" value="1"/>
</dbReference>
<dbReference type="AlphaFoldDB" id="A0A844NVP4"/>
<feature type="domain" description="Type II/III secretion system secretin-like" evidence="5">
    <location>
        <begin position="83"/>
        <end position="250"/>
    </location>
</feature>
<dbReference type="InterPro" id="IPR013359">
    <property type="entry name" value="Pilus_4B_PilN"/>
</dbReference>
<gene>
    <name evidence="6" type="ORF">GNQ48_34000</name>
</gene>
<keyword evidence="2" id="KW-0732">Signal</keyword>
<dbReference type="InterPro" id="IPR050810">
    <property type="entry name" value="Bact_Secretion_Sys_Channel"/>
</dbReference>
<reference evidence="6 7" key="1">
    <citation type="submission" date="2019-11" db="EMBL/GenBank/DDBJ databases">
        <title>Genomes of ocular Pseudomonas aeruginosa isolates.</title>
        <authorList>
            <person name="Khan M."/>
            <person name="Rice S.A."/>
            <person name="Willcox M.D.P."/>
            <person name="Stapleton F."/>
        </authorList>
    </citation>
    <scope>NUCLEOTIDE SEQUENCE [LARGE SCALE GENOMIC DNA]</scope>
    <source>
        <strain evidence="6 7">PA221</strain>
    </source>
</reference>
<evidence type="ECO:0000313" key="6">
    <source>
        <dbReference type="EMBL" id="MUI39948.1"/>
    </source>
</evidence>
<dbReference type="Proteomes" id="UP000433532">
    <property type="component" value="Unassembled WGS sequence"/>
</dbReference>
<comment type="caution">
    <text evidence="6">The sequence shown here is derived from an EMBL/GenBank/DDBJ whole genome shotgun (WGS) entry which is preliminary data.</text>
</comment>
<comment type="subcellular location">
    <subcellularLocation>
        <location evidence="1">Membrane</location>
    </subcellularLocation>
</comment>
<evidence type="ECO:0000256" key="2">
    <source>
        <dbReference type="ARBA" id="ARBA00022729"/>
    </source>
</evidence>
<evidence type="ECO:0000256" key="1">
    <source>
        <dbReference type="ARBA" id="ARBA00004370"/>
    </source>
</evidence>
<feature type="non-terminal residue" evidence="6">
    <location>
        <position position="1"/>
    </location>
</feature>
<evidence type="ECO:0000259" key="5">
    <source>
        <dbReference type="Pfam" id="PF00263"/>
    </source>
</evidence>
<dbReference type="GO" id="GO:0016020">
    <property type="term" value="C:membrane"/>
    <property type="evidence" value="ECO:0007669"/>
    <property type="project" value="UniProtKB-SubCell"/>
</dbReference>
<name>A0A844NVP4_PSEAI</name>
<evidence type="ECO:0000313" key="7">
    <source>
        <dbReference type="Proteomes" id="UP000433532"/>
    </source>
</evidence>
<evidence type="ECO:0000256" key="4">
    <source>
        <dbReference type="RuleBase" id="RU004003"/>
    </source>
</evidence>
<accession>A0A844NVP4</accession>
<dbReference type="EMBL" id="WOAD01000173">
    <property type="protein sequence ID" value="MUI39948.1"/>
    <property type="molecule type" value="Genomic_DNA"/>
</dbReference>
<dbReference type="GO" id="GO:0009306">
    <property type="term" value="P:protein secretion"/>
    <property type="evidence" value="ECO:0007669"/>
    <property type="project" value="InterPro"/>
</dbReference>
<dbReference type="RefSeq" id="WP_033974643.1">
    <property type="nucleotide sequence ID" value="NZ_JAGRYV010000092.1"/>
</dbReference>
<sequence length="251" mass="26884">VNRENESITKQVLLNVNVLSVALTDKDQLGIDWNLVYKSLNNKWGIGLKNTMPGIDQSAISGSVSILDTANSAWAGSKAMVQALAQQGRVSTVRSPSVTTLNLQSAPIQIGRYDSYLASSQISNVAQVGSTTSLIPGAVTSGYNMSLLPFVMESGEMLLKININMTSRPTFEMQTSGDSKAQFPSYDIQLFDQKVRLRSGETLVLSGFDQTTEDTNKVGTGDAGFFGLGGGLTRNTKREVIVVLITPVVLG</sequence>
<organism evidence="6 7">
    <name type="scientific">Pseudomonas aeruginosa</name>
    <dbReference type="NCBI Taxonomy" id="287"/>
    <lineage>
        <taxon>Bacteria</taxon>
        <taxon>Pseudomonadati</taxon>
        <taxon>Pseudomonadota</taxon>
        <taxon>Gammaproteobacteria</taxon>
        <taxon>Pseudomonadales</taxon>
        <taxon>Pseudomonadaceae</taxon>
        <taxon>Pseudomonas</taxon>
    </lineage>
</organism>
<comment type="similarity">
    <text evidence="4">Belongs to the bacterial secretin family.</text>
</comment>
<dbReference type="InterPro" id="IPR004846">
    <property type="entry name" value="T2SS/T3SS_dom"/>
</dbReference>
<proteinExistence type="inferred from homology"/>
<dbReference type="PANTHER" id="PTHR30332">
    <property type="entry name" value="PROBABLE GENERAL SECRETION PATHWAY PROTEIN D"/>
    <property type="match status" value="1"/>
</dbReference>
<protein>
    <submittedName>
        <fullName evidence="6">PilN family type IVB pilus formation outer membrane protein</fullName>
    </submittedName>
</protein>
<dbReference type="PANTHER" id="PTHR30332:SF24">
    <property type="entry name" value="SECRETIN GSPD-RELATED"/>
    <property type="match status" value="1"/>
</dbReference>
<keyword evidence="3" id="KW-0472">Membrane</keyword>
<dbReference type="Pfam" id="PF00263">
    <property type="entry name" value="Secretin"/>
    <property type="match status" value="1"/>
</dbReference>